<dbReference type="Gene3D" id="2.60.40.2340">
    <property type="match status" value="2"/>
</dbReference>
<evidence type="ECO:0000256" key="1">
    <source>
        <dbReference type="ARBA" id="ARBA00022614"/>
    </source>
</evidence>
<keyword evidence="1" id="KW-0433">Leucine-rich repeat</keyword>
<dbReference type="SMART" id="SM00369">
    <property type="entry name" value="LRR_TYP"/>
    <property type="match status" value="3"/>
</dbReference>
<dbReference type="EMBL" id="SMLW01000469">
    <property type="protein sequence ID" value="MTI24953.1"/>
    <property type="molecule type" value="Genomic_DNA"/>
</dbReference>
<gene>
    <name evidence="4" type="ORF">E1163_08375</name>
</gene>
<name>A0ABW9RLG7_9BACT</name>
<dbReference type="RefSeq" id="WP_155170991.1">
    <property type="nucleotide sequence ID" value="NZ_BAAAFL010000064.1"/>
</dbReference>
<evidence type="ECO:0000256" key="2">
    <source>
        <dbReference type="ARBA" id="ARBA00022737"/>
    </source>
</evidence>
<dbReference type="Proteomes" id="UP000798808">
    <property type="component" value="Unassembled WGS sequence"/>
</dbReference>
<sequence length="382" mass="40561">MKVILSFGMAALCLLTLTRCGDDDSPAPQNIEKQIISFQLLASENPSLTEDIVATIDESSKTISASLPASADLSDLTPTIEVSGGATVSPMGSQDFTSPVSYTVTAADGTETTYRASLKALSSSEKAILSFQFLLSENPIEVNAIGEVNESNHSVFIVLPGNTLQTALLPAIQVSPGATISPEGAQNFAEKVNYTVTAADGTSVVYEVTTVTEMDALKAIHYANPSNSLGWNTNDPDLANWDGVTLKNGAIIDLLIHNSGLNTIPPEIGYFKNLQSLRMHMNDFSSLPPEVGKLKGLKRLSVGLNGNLNEIPPEIGQLVTLESLFLDNNPSLTSLPAEIGQLTNLKALYINGNDLSGIPAEICALEVNYGTVIYKEPDITCD</sequence>
<dbReference type="InterPro" id="IPR050216">
    <property type="entry name" value="LRR_domain-containing"/>
</dbReference>
<proteinExistence type="predicted"/>
<keyword evidence="5" id="KW-1185">Reference proteome</keyword>
<protein>
    <recommendedName>
        <fullName evidence="3">DUF5018 domain-containing protein</fullName>
    </recommendedName>
</protein>
<evidence type="ECO:0000259" key="3">
    <source>
        <dbReference type="Pfam" id="PF16410"/>
    </source>
</evidence>
<evidence type="ECO:0000313" key="5">
    <source>
        <dbReference type="Proteomes" id="UP000798808"/>
    </source>
</evidence>
<dbReference type="InterPro" id="IPR032186">
    <property type="entry name" value="DUF5018"/>
</dbReference>
<organism evidence="4 5">
    <name type="scientific">Fulvivirga kasyanovii</name>
    <dbReference type="NCBI Taxonomy" id="396812"/>
    <lineage>
        <taxon>Bacteria</taxon>
        <taxon>Pseudomonadati</taxon>
        <taxon>Bacteroidota</taxon>
        <taxon>Cytophagia</taxon>
        <taxon>Cytophagales</taxon>
        <taxon>Fulvivirgaceae</taxon>
        <taxon>Fulvivirga</taxon>
    </lineage>
</organism>
<dbReference type="InterPro" id="IPR003591">
    <property type="entry name" value="Leu-rich_rpt_typical-subtyp"/>
</dbReference>
<dbReference type="PANTHER" id="PTHR48051">
    <property type="match status" value="1"/>
</dbReference>
<evidence type="ECO:0000313" key="4">
    <source>
        <dbReference type="EMBL" id="MTI24953.1"/>
    </source>
</evidence>
<keyword evidence="2" id="KW-0677">Repeat</keyword>
<accession>A0ABW9RLG7</accession>
<dbReference type="PANTHER" id="PTHR48051:SF54">
    <property type="entry name" value="LEUCINE-RICH REPEAT-CONTAINING PROTEIN"/>
    <property type="match status" value="1"/>
</dbReference>
<dbReference type="SUPFAM" id="SSF52058">
    <property type="entry name" value="L domain-like"/>
    <property type="match status" value="1"/>
</dbReference>
<comment type="caution">
    <text evidence="4">The sequence shown here is derived from an EMBL/GenBank/DDBJ whole genome shotgun (WGS) entry which is preliminary data.</text>
</comment>
<dbReference type="Pfam" id="PF16410">
    <property type="entry name" value="DUF5018"/>
    <property type="match status" value="1"/>
</dbReference>
<dbReference type="Gene3D" id="3.80.10.10">
    <property type="entry name" value="Ribonuclease Inhibitor"/>
    <property type="match status" value="1"/>
</dbReference>
<feature type="domain" description="DUF5018" evidence="3">
    <location>
        <begin position="47"/>
        <end position="114"/>
    </location>
</feature>
<reference evidence="4 5" key="1">
    <citation type="submission" date="2019-02" db="EMBL/GenBank/DDBJ databases">
        <authorList>
            <person name="Goldberg S.R."/>
            <person name="Haltli B.A."/>
            <person name="Correa H."/>
            <person name="Russell K.G."/>
        </authorList>
    </citation>
    <scope>NUCLEOTIDE SEQUENCE [LARGE SCALE GENOMIC DNA]</scope>
    <source>
        <strain evidence="4 5">JCM 16186</strain>
    </source>
</reference>
<dbReference type="InterPro" id="IPR032675">
    <property type="entry name" value="LRR_dom_sf"/>
</dbReference>